<evidence type="ECO:0000313" key="6">
    <source>
        <dbReference type="EMBL" id="CAL8076842.1"/>
    </source>
</evidence>
<dbReference type="Pfam" id="PF13445">
    <property type="entry name" value="zf-RING_UBOX"/>
    <property type="match status" value="1"/>
</dbReference>
<evidence type="ECO:0000256" key="1">
    <source>
        <dbReference type="ARBA" id="ARBA00022723"/>
    </source>
</evidence>
<accession>A0ABP1PWW6</accession>
<sequence>MQAARLHQREDLLPYEVELINLDPPAVVEDLNQPPLVEVAEVMGVGDALVQPPNYQQILKNVRLEVSRIVETHFQCPVCLDIFWNSIMLVCQHSFCGVSWACIWKLTRNPRRWKCPICRQIATSLSVDFNARQGRYPACRASPFQQVFDELNVFITQLRE</sequence>
<dbReference type="SUPFAM" id="SSF57850">
    <property type="entry name" value="RING/U-box"/>
    <property type="match status" value="1"/>
</dbReference>
<keyword evidence="3" id="KW-0862">Zinc</keyword>
<dbReference type="Proteomes" id="UP001642540">
    <property type="component" value="Unassembled WGS sequence"/>
</dbReference>
<keyword evidence="7" id="KW-1185">Reference proteome</keyword>
<evidence type="ECO:0000256" key="2">
    <source>
        <dbReference type="ARBA" id="ARBA00022771"/>
    </source>
</evidence>
<evidence type="ECO:0000256" key="4">
    <source>
        <dbReference type="PROSITE-ProRule" id="PRU00175"/>
    </source>
</evidence>
<dbReference type="InterPro" id="IPR013083">
    <property type="entry name" value="Znf_RING/FYVE/PHD"/>
</dbReference>
<protein>
    <recommendedName>
        <fullName evidence="5">RING-type domain-containing protein</fullName>
    </recommendedName>
</protein>
<name>A0ABP1PWW6_9HEXA</name>
<evidence type="ECO:0000256" key="3">
    <source>
        <dbReference type="ARBA" id="ARBA00022833"/>
    </source>
</evidence>
<reference evidence="6 7" key="1">
    <citation type="submission" date="2024-08" db="EMBL/GenBank/DDBJ databases">
        <authorList>
            <person name="Cucini C."/>
            <person name="Frati F."/>
        </authorList>
    </citation>
    <scope>NUCLEOTIDE SEQUENCE [LARGE SCALE GENOMIC DNA]</scope>
</reference>
<dbReference type="Gene3D" id="3.30.40.10">
    <property type="entry name" value="Zinc/RING finger domain, C3HC4 (zinc finger)"/>
    <property type="match status" value="1"/>
</dbReference>
<dbReference type="InterPro" id="IPR001841">
    <property type="entry name" value="Znf_RING"/>
</dbReference>
<dbReference type="SMART" id="SM00184">
    <property type="entry name" value="RING"/>
    <property type="match status" value="1"/>
</dbReference>
<proteinExistence type="predicted"/>
<evidence type="ECO:0000313" key="7">
    <source>
        <dbReference type="Proteomes" id="UP001642540"/>
    </source>
</evidence>
<keyword evidence="1" id="KW-0479">Metal-binding</keyword>
<evidence type="ECO:0000259" key="5">
    <source>
        <dbReference type="PROSITE" id="PS50089"/>
    </source>
</evidence>
<keyword evidence="2 4" id="KW-0863">Zinc-finger</keyword>
<dbReference type="EMBL" id="CAXLJM020000012">
    <property type="protein sequence ID" value="CAL8076842.1"/>
    <property type="molecule type" value="Genomic_DNA"/>
</dbReference>
<organism evidence="6 7">
    <name type="scientific">Orchesella dallaii</name>
    <dbReference type="NCBI Taxonomy" id="48710"/>
    <lineage>
        <taxon>Eukaryota</taxon>
        <taxon>Metazoa</taxon>
        <taxon>Ecdysozoa</taxon>
        <taxon>Arthropoda</taxon>
        <taxon>Hexapoda</taxon>
        <taxon>Collembola</taxon>
        <taxon>Entomobryomorpha</taxon>
        <taxon>Entomobryoidea</taxon>
        <taxon>Orchesellidae</taxon>
        <taxon>Orchesellinae</taxon>
        <taxon>Orchesella</taxon>
    </lineage>
</organism>
<gene>
    <name evidence="6" type="ORF">ODALV1_LOCUS3609</name>
</gene>
<comment type="caution">
    <text evidence="6">The sequence shown here is derived from an EMBL/GenBank/DDBJ whole genome shotgun (WGS) entry which is preliminary data.</text>
</comment>
<dbReference type="InterPro" id="IPR027370">
    <property type="entry name" value="Znf-RING_euk"/>
</dbReference>
<feature type="domain" description="RING-type" evidence="5">
    <location>
        <begin position="76"/>
        <end position="119"/>
    </location>
</feature>
<dbReference type="PROSITE" id="PS50089">
    <property type="entry name" value="ZF_RING_2"/>
    <property type="match status" value="1"/>
</dbReference>